<dbReference type="InterPro" id="IPR006675">
    <property type="entry name" value="HDIG_dom"/>
</dbReference>
<dbReference type="SUPFAM" id="SSF109604">
    <property type="entry name" value="HD-domain/PDEase-like"/>
    <property type="match status" value="1"/>
</dbReference>
<dbReference type="Pfam" id="PF08448">
    <property type="entry name" value="PAS_4"/>
    <property type="match status" value="2"/>
</dbReference>
<dbReference type="CDD" id="cd00077">
    <property type="entry name" value="HDc"/>
    <property type="match status" value="1"/>
</dbReference>
<dbReference type="AlphaFoldDB" id="A0A7Y0DZK3"/>
<dbReference type="InterPro" id="IPR013656">
    <property type="entry name" value="PAS_4"/>
</dbReference>
<evidence type="ECO:0000259" key="4">
    <source>
        <dbReference type="PROSITE" id="PS51832"/>
    </source>
</evidence>
<dbReference type="PROSITE" id="PS51832">
    <property type="entry name" value="HD_GYP"/>
    <property type="match status" value="1"/>
</dbReference>
<dbReference type="GO" id="GO:0006355">
    <property type="term" value="P:regulation of DNA-templated transcription"/>
    <property type="evidence" value="ECO:0007669"/>
    <property type="project" value="InterPro"/>
</dbReference>
<dbReference type="InterPro" id="IPR037522">
    <property type="entry name" value="HD_GYP_dom"/>
</dbReference>
<dbReference type="InterPro" id="IPR000014">
    <property type="entry name" value="PAS"/>
</dbReference>
<evidence type="ECO:0000259" key="3">
    <source>
        <dbReference type="PROSITE" id="PS51831"/>
    </source>
</evidence>
<feature type="domain" description="PAC" evidence="2">
    <location>
        <begin position="363"/>
        <end position="415"/>
    </location>
</feature>
<evidence type="ECO:0000313" key="5">
    <source>
        <dbReference type="EMBL" id="NMM43756.1"/>
    </source>
</evidence>
<dbReference type="SMART" id="SM00471">
    <property type="entry name" value="HDc"/>
    <property type="match status" value="1"/>
</dbReference>
<reference evidence="5 6" key="1">
    <citation type="submission" date="2020-04" db="EMBL/GenBank/DDBJ databases">
        <title>Rhodospirillaceae bacterium KN72 isolated from deep sea.</title>
        <authorList>
            <person name="Zhang D.-C."/>
        </authorList>
    </citation>
    <scope>NUCLEOTIDE SEQUENCE [LARGE SCALE GENOMIC DNA]</scope>
    <source>
        <strain evidence="5 6">KN72</strain>
    </source>
</reference>
<dbReference type="SMART" id="SM00086">
    <property type="entry name" value="PAC"/>
    <property type="match status" value="3"/>
</dbReference>
<dbReference type="PROSITE" id="PS50113">
    <property type="entry name" value="PAC"/>
    <property type="match status" value="3"/>
</dbReference>
<dbReference type="Gene3D" id="3.30.450.20">
    <property type="entry name" value="PAS domain"/>
    <property type="match status" value="3"/>
</dbReference>
<dbReference type="CDD" id="cd00130">
    <property type="entry name" value="PAS"/>
    <property type="match status" value="3"/>
</dbReference>
<dbReference type="Proteomes" id="UP000539372">
    <property type="component" value="Unassembled WGS sequence"/>
</dbReference>
<dbReference type="GO" id="GO:0008081">
    <property type="term" value="F:phosphoric diester hydrolase activity"/>
    <property type="evidence" value="ECO:0007669"/>
    <property type="project" value="UniProtKB-ARBA"/>
</dbReference>
<dbReference type="PROSITE" id="PS51831">
    <property type="entry name" value="HD"/>
    <property type="match status" value="1"/>
</dbReference>
<dbReference type="PROSITE" id="PS50112">
    <property type="entry name" value="PAS"/>
    <property type="match status" value="2"/>
</dbReference>
<keyword evidence="6" id="KW-1185">Reference proteome</keyword>
<organism evidence="5 6">
    <name type="scientific">Pacificispira spongiicola</name>
    <dbReference type="NCBI Taxonomy" id="2729598"/>
    <lineage>
        <taxon>Bacteria</taxon>
        <taxon>Pseudomonadati</taxon>
        <taxon>Pseudomonadota</taxon>
        <taxon>Alphaproteobacteria</taxon>
        <taxon>Rhodospirillales</taxon>
        <taxon>Rhodospirillaceae</taxon>
        <taxon>Pacificispira</taxon>
    </lineage>
</organism>
<feature type="domain" description="PAC" evidence="2">
    <location>
        <begin position="483"/>
        <end position="535"/>
    </location>
</feature>
<dbReference type="Gene3D" id="1.10.3210.10">
    <property type="entry name" value="Hypothetical protein af1432"/>
    <property type="match status" value="1"/>
</dbReference>
<dbReference type="Pfam" id="PF00989">
    <property type="entry name" value="PAS"/>
    <property type="match status" value="1"/>
</dbReference>
<evidence type="ECO:0000259" key="2">
    <source>
        <dbReference type="PROSITE" id="PS50113"/>
    </source>
</evidence>
<feature type="domain" description="PAC" evidence="2">
    <location>
        <begin position="103"/>
        <end position="155"/>
    </location>
</feature>
<name>A0A7Y0DZK3_9PROT</name>
<dbReference type="InterPro" id="IPR035965">
    <property type="entry name" value="PAS-like_dom_sf"/>
</dbReference>
<dbReference type="PANTHER" id="PTHR43155:SF2">
    <property type="entry name" value="CYCLIC DI-GMP PHOSPHODIESTERASE PA4108"/>
    <property type="match status" value="1"/>
</dbReference>
<gene>
    <name evidence="5" type="ORF">HH303_04660</name>
</gene>
<dbReference type="SMART" id="SM00091">
    <property type="entry name" value="PAS"/>
    <property type="match status" value="3"/>
</dbReference>
<dbReference type="RefSeq" id="WP_169624005.1">
    <property type="nucleotide sequence ID" value="NZ_JABBNT010000001.1"/>
</dbReference>
<feature type="domain" description="PAS" evidence="1">
    <location>
        <begin position="289"/>
        <end position="331"/>
    </location>
</feature>
<proteinExistence type="predicted"/>
<evidence type="ECO:0000313" key="6">
    <source>
        <dbReference type="Proteomes" id="UP000539372"/>
    </source>
</evidence>
<dbReference type="SUPFAM" id="SSF55785">
    <property type="entry name" value="PYP-like sensor domain (PAS domain)"/>
    <property type="match status" value="3"/>
</dbReference>
<dbReference type="InterPro" id="IPR000700">
    <property type="entry name" value="PAS-assoc_C"/>
</dbReference>
<accession>A0A7Y0DZK3</accession>
<dbReference type="Pfam" id="PF13487">
    <property type="entry name" value="HD_5"/>
    <property type="match status" value="1"/>
</dbReference>
<dbReference type="InterPro" id="IPR013767">
    <property type="entry name" value="PAS_fold"/>
</dbReference>
<dbReference type="NCBIfam" id="TIGR00277">
    <property type="entry name" value="HDIG"/>
    <property type="match status" value="1"/>
</dbReference>
<comment type="caution">
    <text evidence="5">The sequence shown here is derived from an EMBL/GenBank/DDBJ whole genome shotgun (WGS) entry which is preliminary data.</text>
</comment>
<dbReference type="PANTHER" id="PTHR43155">
    <property type="entry name" value="CYCLIC DI-GMP PHOSPHODIESTERASE PA4108-RELATED"/>
    <property type="match status" value="1"/>
</dbReference>
<sequence>MSTSKNSSALVEDHLPDLLPIMLSAEETPLRVPVERLLNNLATPIFIKNRDGYYVFVNDALCEALGMRPQDIVGHTPKALITDDKLDLILSQDRILFRDGGTQTIETPITLHDGSVMHVVFNKSAIFDDMGQVIGIVAVAYDVTARNLYRSELARKNEELTERIKELRCLYKITSLLRDTTTPIAEMLDSFLSVIPSAMLYPDDAQVRIVLGEQTRVSSSYDDAASRISATIKSDSGDVGRIDIAYANPHPEKFEGPFLKEECALLEEIAGKIGDRFQAEIDDHALAQSEARFRSTFEQAAVGICHLDANRRFLRANERLCRFWGYSDQELRQMAYDDLTFHEDVEEGRTLGAKLWSGALKHITLEKRYVRKDGQTVWGRVTASVVQHEDGTPRHFVAFVEDIDDARRVEDLHRITFDRAPIGICHISLDLRLLKCNPRFCKIHGLEPGTMDGKPLNEISPTIYQSADEEVARQLLAGEIDEYEGERYFVQTNGQTRWMRFTVTLVRHPDGSPNHFVCVVDDITDSKTSSEQVAELTGRLVRALRGTVEILSKTQELRDPYTAGHQNRVAKLAVAIARRLKLDTVQLQDIEMGAMIHDIGKLMVPSDLLNKPGRLTPEELALIKTHARLGADLVMESDISPTVVAIVRYHHERLDGTGYPDGLAGEAIPIEARIVAVSDVVEAITSHRPYRPGRGLDVAIDEIKAGSGTIYDTQVVDACLAVLESESPEAFLVS</sequence>
<dbReference type="InterPro" id="IPR001610">
    <property type="entry name" value="PAC"/>
</dbReference>
<dbReference type="EMBL" id="JABBNT010000001">
    <property type="protein sequence ID" value="NMM43756.1"/>
    <property type="molecule type" value="Genomic_DNA"/>
</dbReference>
<dbReference type="InterPro" id="IPR003607">
    <property type="entry name" value="HD/PDEase_dom"/>
</dbReference>
<evidence type="ECO:0000259" key="1">
    <source>
        <dbReference type="PROSITE" id="PS50112"/>
    </source>
</evidence>
<feature type="domain" description="HD-GYP" evidence="4">
    <location>
        <begin position="540"/>
        <end position="734"/>
    </location>
</feature>
<protein>
    <submittedName>
        <fullName evidence="5">PAS domain S-box protein</fullName>
    </submittedName>
</protein>
<dbReference type="InterPro" id="IPR006674">
    <property type="entry name" value="HD_domain"/>
</dbReference>
<feature type="domain" description="PAS" evidence="1">
    <location>
        <begin position="34"/>
        <end position="76"/>
    </location>
</feature>
<dbReference type="NCBIfam" id="TIGR00229">
    <property type="entry name" value="sensory_box"/>
    <property type="match status" value="3"/>
</dbReference>
<feature type="domain" description="HD" evidence="3">
    <location>
        <begin position="562"/>
        <end position="684"/>
    </location>
</feature>